<dbReference type="Proteomes" id="UP000242687">
    <property type="component" value="Unassembled WGS sequence"/>
</dbReference>
<feature type="domain" description="BD-FAE-like" evidence="3">
    <location>
        <begin position="63"/>
        <end position="258"/>
    </location>
</feature>
<keyword evidence="1" id="KW-0378">Hydrolase</keyword>
<gene>
    <name evidence="4" type="ORF">CLV57_2880</name>
</gene>
<evidence type="ECO:0000256" key="1">
    <source>
        <dbReference type="ARBA" id="ARBA00022801"/>
    </source>
</evidence>
<dbReference type="InterPro" id="IPR049492">
    <property type="entry name" value="BD-FAE-like_dom"/>
</dbReference>
<protein>
    <submittedName>
        <fullName evidence="4">Acetyl esterase/lipase</fullName>
    </submittedName>
</protein>
<dbReference type="SUPFAM" id="SSF53474">
    <property type="entry name" value="alpha/beta-Hydrolases"/>
    <property type="match status" value="2"/>
</dbReference>
<dbReference type="GO" id="GO:0016787">
    <property type="term" value="F:hydrolase activity"/>
    <property type="evidence" value="ECO:0007669"/>
    <property type="project" value="UniProtKB-KW"/>
</dbReference>
<keyword evidence="2" id="KW-0732">Signal</keyword>
<comment type="caution">
    <text evidence="4">The sequence shown here is derived from an EMBL/GenBank/DDBJ whole genome shotgun (WGS) entry which is preliminary data.</text>
</comment>
<feature type="signal peptide" evidence="2">
    <location>
        <begin position="1"/>
        <end position="20"/>
    </location>
</feature>
<reference evidence="4 5" key="1">
    <citation type="submission" date="2017-11" db="EMBL/GenBank/DDBJ databases">
        <title>Genomic Encyclopedia of Archaeal and Bacterial Type Strains, Phase II (KMG-II): From Individual Species to Whole Genera.</title>
        <authorList>
            <person name="Goeker M."/>
        </authorList>
    </citation>
    <scope>NUCLEOTIDE SEQUENCE [LARGE SCALE GENOMIC DNA]</scope>
    <source>
        <strain evidence="4 5">DSM 28175</strain>
    </source>
</reference>
<organism evidence="4 5">
    <name type="scientific">Mucilaginibacter auburnensis</name>
    <dbReference type="NCBI Taxonomy" id="1457233"/>
    <lineage>
        <taxon>Bacteria</taxon>
        <taxon>Pseudomonadati</taxon>
        <taxon>Bacteroidota</taxon>
        <taxon>Sphingobacteriia</taxon>
        <taxon>Sphingobacteriales</taxon>
        <taxon>Sphingobacteriaceae</taxon>
        <taxon>Mucilaginibacter</taxon>
    </lineage>
</organism>
<dbReference type="InterPro" id="IPR029058">
    <property type="entry name" value="AB_hydrolase_fold"/>
</dbReference>
<dbReference type="AlphaFoldDB" id="A0A2H9VN52"/>
<evidence type="ECO:0000313" key="5">
    <source>
        <dbReference type="Proteomes" id="UP000242687"/>
    </source>
</evidence>
<dbReference type="Pfam" id="PF20434">
    <property type="entry name" value="BD-FAE"/>
    <property type="match status" value="1"/>
</dbReference>
<evidence type="ECO:0000256" key="2">
    <source>
        <dbReference type="SAM" id="SignalP"/>
    </source>
</evidence>
<accession>A0A2H9VN52</accession>
<dbReference type="OrthoDB" id="9794725at2"/>
<evidence type="ECO:0000313" key="4">
    <source>
        <dbReference type="EMBL" id="PJJ79743.1"/>
    </source>
</evidence>
<proteinExistence type="predicted"/>
<feature type="chain" id="PRO_5014151216" evidence="2">
    <location>
        <begin position="21"/>
        <end position="306"/>
    </location>
</feature>
<keyword evidence="5" id="KW-1185">Reference proteome</keyword>
<dbReference type="EMBL" id="PGFJ01000002">
    <property type="protein sequence ID" value="PJJ79743.1"/>
    <property type="molecule type" value="Genomic_DNA"/>
</dbReference>
<dbReference type="PANTHER" id="PTHR48081">
    <property type="entry name" value="AB HYDROLASE SUPERFAMILY PROTEIN C4A8.06C"/>
    <property type="match status" value="1"/>
</dbReference>
<evidence type="ECO:0000259" key="3">
    <source>
        <dbReference type="Pfam" id="PF20434"/>
    </source>
</evidence>
<dbReference type="RefSeq" id="WP_100342056.1">
    <property type="nucleotide sequence ID" value="NZ_PGFJ01000002.1"/>
</dbReference>
<name>A0A2H9VN52_9SPHI</name>
<dbReference type="Gene3D" id="3.40.50.1820">
    <property type="entry name" value="alpha/beta hydrolase"/>
    <property type="match status" value="1"/>
</dbReference>
<dbReference type="InterPro" id="IPR050300">
    <property type="entry name" value="GDXG_lipolytic_enzyme"/>
</dbReference>
<sequence>MKFISILAALILFNITAVFSQDAKQIPLYPNGVPNSKKGPDTYVEQDMNGRVSKVIEPTLIPFLPEKGTANGTAVIICPGGGYGFLAMTGEGYPAAKEFNKIGVTAFVLKYRLPSDDIMTDKSIGPLQDAQAAMALVRSRAAEWGINPNRIGIMGFSAGGHLASTAGTHFNTPVIENKANVSLRADFMILIYPVITFGELTHGGSKRGLIGTTPTQDKVDLYSNEKQVTANTPPTFIIHAQDDTTVPVQNTLMFYDALVKNKVPSEMHIYPAGGHGFGINNRKSKENWFDWCKGWMDTNGWLTAAK</sequence>
<dbReference type="PANTHER" id="PTHR48081:SF6">
    <property type="entry name" value="PEPTIDASE S9 PROLYL OLIGOPEPTIDASE CATALYTIC DOMAIN-CONTAINING PROTEIN"/>
    <property type="match status" value="1"/>
</dbReference>